<comment type="caution">
    <text evidence="2">The sequence shown here is derived from an EMBL/GenBank/DDBJ whole genome shotgun (WGS) entry which is preliminary data.</text>
</comment>
<feature type="region of interest" description="Disordered" evidence="1">
    <location>
        <begin position="1"/>
        <end position="107"/>
    </location>
</feature>
<evidence type="ECO:0000313" key="3">
    <source>
        <dbReference type="Proteomes" id="UP000823388"/>
    </source>
</evidence>
<name>A0A8T0VA04_PANVG</name>
<sequence length="107" mass="10915">MGDTKAAGSLARRPSRKLVAMEAQAKAPATASGKDPRRPGGGSPPGAAEEASKRVEGGGDSASRSTAKRESEQAAAAAAVEGGASKPLPHEQVPQPRDVYNELLERL</sequence>
<dbReference type="AlphaFoldDB" id="A0A8T0VA04"/>
<organism evidence="2 3">
    <name type="scientific">Panicum virgatum</name>
    <name type="common">Blackwell switchgrass</name>
    <dbReference type="NCBI Taxonomy" id="38727"/>
    <lineage>
        <taxon>Eukaryota</taxon>
        <taxon>Viridiplantae</taxon>
        <taxon>Streptophyta</taxon>
        <taxon>Embryophyta</taxon>
        <taxon>Tracheophyta</taxon>
        <taxon>Spermatophyta</taxon>
        <taxon>Magnoliopsida</taxon>
        <taxon>Liliopsida</taxon>
        <taxon>Poales</taxon>
        <taxon>Poaceae</taxon>
        <taxon>PACMAD clade</taxon>
        <taxon>Panicoideae</taxon>
        <taxon>Panicodae</taxon>
        <taxon>Paniceae</taxon>
        <taxon>Panicinae</taxon>
        <taxon>Panicum</taxon>
        <taxon>Panicum sect. Hiantes</taxon>
    </lineage>
</organism>
<keyword evidence="3" id="KW-1185">Reference proteome</keyword>
<dbReference type="Proteomes" id="UP000823388">
    <property type="component" value="Chromosome 3K"/>
</dbReference>
<evidence type="ECO:0000313" key="2">
    <source>
        <dbReference type="EMBL" id="KAG2629693.1"/>
    </source>
</evidence>
<gene>
    <name evidence="2" type="ORF">PVAP13_3KG445500</name>
</gene>
<reference evidence="2" key="1">
    <citation type="submission" date="2020-05" db="EMBL/GenBank/DDBJ databases">
        <title>WGS assembly of Panicum virgatum.</title>
        <authorList>
            <person name="Lovell J.T."/>
            <person name="Jenkins J."/>
            <person name="Shu S."/>
            <person name="Juenger T.E."/>
            <person name="Schmutz J."/>
        </authorList>
    </citation>
    <scope>NUCLEOTIDE SEQUENCE</scope>
    <source>
        <strain evidence="2">AP13</strain>
    </source>
</reference>
<proteinExistence type="predicted"/>
<evidence type="ECO:0000256" key="1">
    <source>
        <dbReference type="SAM" id="MobiDB-lite"/>
    </source>
</evidence>
<protein>
    <submittedName>
        <fullName evidence="2">Uncharacterized protein</fullName>
    </submittedName>
</protein>
<accession>A0A8T0VA04</accession>
<dbReference type="EMBL" id="CM029041">
    <property type="protein sequence ID" value="KAG2629693.1"/>
    <property type="molecule type" value="Genomic_DNA"/>
</dbReference>